<proteinExistence type="predicted"/>
<gene>
    <name evidence="1" type="ORF">I4W93_004405</name>
</gene>
<dbReference type="Proteomes" id="UP000663814">
    <property type="component" value="Unassembled WGS sequence"/>
</dbReference>
<comment type="caution">
    <text evidence="1">The sequence shown here is derived from an EMBL/GenBank/DDBJ whole genome shotgun (WGS) entry which is preliminary data.</text>
</comment>
<dbReference type="RefSeq" id="WP_205310591.1">
    <property type="nucleotide sequence ID" value="NZ_JAERPS020000001.1"/>
</dbReference>
<reference evidence="1 2" key="2">
    <citation type="submission" date="2021-08" db="EMBL/GenBank/DDBJ databases">
        <title>Rheinheimera aquimaris sp. nov., isolated from seawater of the East Sea in Korea.</title>
        <authorList>
            <person name="Kim K.H."/>
            <person name="Wenting R."/>
            <person name="Kim K.R."/>
            <person name="Jeon C.O."/>
        </authorList>
    </citation>
    <scope>NUCLEOTIDE SEQUENCE [LARGE SCALE GENOMIC DNA]</scope>
    <source>
        <strain evidence="1 2">MA-13</strain>
    </source>
</reference>
<organism evidence="1 2">
    <name type="scientific">Rheinheimera maricola</name>
    <dbReference type="NCBI Taxonomy" id="2793282"/>
    <lineage>
        <taxon>Bacteria</taxon>
        <taxon>Pseudomonadati</taxon>
        <taxon>Pseudomonadota</taxon>
        <taxon>Gammaproteobacteria</taxon>
        <taxon>Chromatiales</taxon>
        <taxon>Chromatiaceae</taxon>
        <taxon>Rheinheimera</taxon>
    </lineage>
</organism>
<keyword evidence="2" id="KW-1185">Reference proteome</keyword>
<reference evidence="1 2" key="1">
    <citation type="submission" date="2020-12" db="EMBL/GenBank/DDBJ databases">
        <authorList>
            <person name="Ruan W."/>
            <person name="Khan S.A."/>
            <person name="Jeon C.O."/>
        </authorList>
    </citation>
    <scope>NUCLEOTIDE SEQUENCE [LARGE SCALE GENOMIC DNA]</scope>
    <source>
        <strain evidence="1 2">MA-13</strain>
    </source>
</reference>
<name>A0ABS7X6L4_9GAMM</name>
<accession>A0ABS7X6L4</accession>
<evidence type="ECO:0000313" key="2">
    <source>
        <dbReference type="Proteomes" id="UP000663814"/>
    </source>
</evidence>
<evidence type="ECO:0000313" key="1">
    <source>
        <dbReference type="EMBL" id="MBZ9610829.1"/>
    </source>
</evidence>
<dbReference type="EMBL" id="JAERPS020000001">
    <property type="protein sequence ID" value="MBZ9610829.1"/>
    <property type="molecule type" value="Genomic_DNA"/>
</dbReference>
<sequence length="93" mass="10928">MSPHTTLTVTEQQTNELRYLHKVMQAIQILGEQPDLNVVAYGKIWRYGDLLHTAVRYVELPELHGFNASPFKEWFKRDRALFEHYGIEVLKIS</sequence>
<protein>
    <submittedName>
        <fullName evidence="1">Uncharacterized protein</fullName>
    </submittedName>
</protein>